<evidence type="ECO:0000256" key="1">
    <source>
        <dbReference type="ARBA" id="ARBA00004429"/>
    </source>
</evidence>
<dbReference type="PANTHER" id="PTHR23522:SF10">
    <property type="entry name" value="3-PHENYLPROPIONIC ACID TRANSPORTER-RELATED"/>
    <property type="match status" value="1"/>
</dbReference>
<keyword evidence="4" id="KW-0997">Cell inner membrane</keyword>
<evidence type="ECO:0000256" key="3">
    <source>
        <dbReference type="ARBA" id="ARBA00022475"/>
    </source>
</evidence>
<feature type="transmembrane region" description="Helical" evidence="8">
    <location>
        <begin position="242"/>
        <end position="261"/>
    </location>
</feature>
<keyword evidence="5 8" id="KW-0812">Transmembrane</keyword>
<dbReference type="EMBL" id="JALBUR010000009">
    <property type="protein sequence ID" value="MDX8419478.1"/>
    <property type="molecule type" value="Genomic_DNA"/>
</dbReference>
<dbReference type="AlphaFoldDB" id="A0AB35U321"/>
<feature type="transmembrane region" description="Helical" evidence="8">
    <location>
        <begin position="202"/>
        <end position="222"/>
    </location>
</feature>
<dbReference type="InterPro" id="IPR036259">
    <property type="entry name" value="MFS_trans_sf"/>
</dbReference>
<dbReference type="SUPFAM" id="SSF103473">
    <property type="entry name" value="MFS general substrate transporter"/>
    <property type="match status" value="1"/>
</dbReference>
<proteinExistence type="predicted"/>
<dbReference type="Proteomes" id="UP001286174">
    <property type="component" value="Unassembled WGS sequence"/>
</dbReference>
<dbReference type="Pfam" id="PF12832">
    <property type="entry name" value="MFS_1_like"/>
    <property type="match status" value="1"/>
</dbReference>
<feature type="transmembrane region" description="Helical" evidence="8">
    <location>
        <begin position="12"/>
        <end position="36"/>
    </location>
</feature>
<evidence type="ECO:0000256" key="4">
    <source>
        <dbReference type="ARBA" id="ARBA00022519"/>
    </source>
</evidence>
<evidence type="ECO:0000256" key="6">
    <source>
        <dbReference type="ARBA" id="ARBA00022989"/>
    </source>
</evidence>
<feature type="transmembrane region" description="Helical" evidence="8">
    <location>
        <begin position="140"/>
        <end position="157"/>
    </location>
</feature>
<sequence length="387" mass="42091">MSMMKGESVLHFSLLDGLFWAFFACFGGLVSAYFLACGMANTTLSITLAGYMLASFVGSFVLGQLCDRLTSNRKVFLPVFALSVLAAFLAFFMAKTNLTIAAILFILFGFLCLPLGSSLDAWMLRSFHNDGAKYGRARSSGSAGYAFAMLIMGIWIQKQGYDVMPIAMTVLGILVFVFAFAAKEEPYPKKQAQQKKTGMKDLFQIHPYMFLLVIILLCGLSVSPINNLKIVILKSVGGDVGIMGLDSFLGVMIQALCIMMAGPMQKINSHLRLFLMSASLLVTMLLIVFAVNPAMVILSTCFVNLSYGLMLVTQRQITEETVMSDLRTTAHALCDTMYSGVSGTIALMYSGAMMDHMGAKSPAVLGLVLTIIASLLSIVPMLKKRKQ</sequence>
<accession>A0AB35U321</accession>
<feature type="transmembrane region" description="Helical" evidence="8">
    <location>
        <begin position="273"/>
        <end position="290"/>
    </location>
</feature>
<dbReference type="Gene3D" id="1.20.1250.20">
    <property type="entry name" value="MFS general substrate transporter like domains"/>
    <property type="match status" value="2"/>
</dbReference>
<feature type="transmembrane region" description="Helical" evidence="8">
    <location>
        <begin position="163"/>
        <end position="182"/>
    </location>
</feature>
<reference evidence="10 11" key="1">
    <citation type="submission" date="2022-03" db="EMBL/GenBank/DDBJ databases">
        <title>Novel taxa within the pig intestine.</title>
        <authorList>
            <person name="Wylensek D."/>
            <person name="Bishof K."/>
            <person name="Afrizal A."/>
            <person name="Clavel T."/>
        </authorList>
    </citation>
    <scope>NUCLEOTIDE SEQUENCE [LARGE SCALE GENOMIC DNA]</scope>
    <source>
        <strain evidence="10 11">CLA-KB-P133</strain>
    </source>
</reference>
<dbReference type="GO" id="GO:0015528">
    <property type="term" value="F:lactose:proton symporter activity"/>
    <property type="evidence" value="ECO:0007669"/>
    <property type="project" value="TreeGrafter"/>
</dbReference>
<gene>
    <name evidence="10" type="ORF">MOZ60_05140</name>
</gene>
<protein>
    <submittedName>
        <fullName evidence="10">MFS transporter</fullName>
    </submittedName>
</protein>
<keyword evidence="7 8" id="KW-0472">Membrane</keyword>
<comment type="caution">
    <text evidence="10">The sequence shown here is derived from an EMBL/GenBank/DDBJ whole genome shotgun (WGS) entry which is preliminary data.</text>
</comment>
<feature type="domain" description="Major facilitator superfamily associated" evidence="9">
    <location>
        <begin position="17"/>
        <end position="360"/>
    </location>
</feature>
<keyword evidence="6 8" id="KW-1133">Transmembrane helix</keyword>
<keyword evidence="3" id="KW-1003">Cell membrane</keyword>
<feature type="transmembrane region" description="Helical" evidence="8">
    <location>
        <begin position="363"/>
        <end position="382"/>
    </location>
</feature>
<feature type="transmembrane region" description="Helical" evidence="8">
    <location>
        <begin position="100"/>
        <end position="119"/>
    </location>
</feature>
<comment type="subcellular location">
    <subcellularLocation>
        <location evidence="1">Cell inner membrane</location>
        <topology evidence="1">Multi-pass membrane protein</topology>
    </subcellularLocation>
</comment>
<evidence type="ECO:0000256" key="5">
    <source>
        <dbReference type="ARBA" id="ARBA00022692"/>
    </source>
</evidence>
<dbReference type="RefSeq" id="WP_370595892.1">
    <property type="nucleotide sequence ID" value="NZ_JALBUR010000009.1"/>
</dbReference>
<dbReference type="PANTHER" id="PTHR23522">
    <property type="entry name" value="BLL5896 PROTEIN"/>
    <property type="match status" value="1"/>
</dbReference>
<evidence type="ECO:0000313" key="11">
    <source>
        <dbReference type="Proteomes" id="UP001286174"/>
    </source>
</evidence>
<organism evidence="10 11">
    <name type="scientific">Grylomicrobium aquisgranensis</name>
    <dbReference type="NCBI Taxonomy" id="2926318"/>
    <lineage>
        <taxon>Bacteria</taxon>
        <taxon>Bacillati</taxon>
        <taxon>Bacillota</taxon>
        <taxon>Erysipelotrichia</taxon>
        <taxon>Erysipelotrichales</taxon>
        <taxon>Erysipelotrichaceae</taxon>
        <taxon>Grylomicrobium</taxon>
    </lineage>
</organism>
<feature type="transmembrane region" description="Helical" evidence="8">
    <location>
        <begin position="42"/>
        <end position="63"/>
    </location>
</feature>
<evidence type="ECO:0000256" key="8">
    <source>
        <dbReference type="SAM" id="Phobius"/>
    </source>
</evidence>
<feature type="transmembrane region" description="Helical" evidence="8">
    <location>
        <begin position="75"/>
        <end position="94"/>
    </location>
</feature>
<keyword evidence="11" id="KW-1185">Reference proteome</keyword>
<feature type="transmembrane region" description="Helical" evidence="8">
    <location>
        <begin position="296"/>
        <end position="312"/>
    </location>
</feature>
<feature type="transmembrane region" description="Helical" evidence="8">
    <location>
        <begin position="332"/>
        <end position="351"/>
    </location>
</feature>
<evidence type="ECO:0000256" key="2">
    <source>
        <dbReference type="ARBA" id="ARBA00022448"/>
    </source>
</evidence>
<evidence type="ECO:0000256" key="7">
    <source>
        <dbReference type="ARBA" id="ARBA00023136"/>
    </source>
</evidence>
<evidence type="ECO:0000259" key="9">
    <source>
        <dbReference type="Pfam" id="PF12832"/>
    </source>
</evidence>
<evidence type="ECO:0000313" key="10">
    <source>
        <dbReference type="EMBL" id="MDX8419478.1"/>
    </source>
</evidence>
<dbReference type="GO" id="GO:0030395">
    <property type="term" value="F:lactose binding"/>
    <property type="evidence" value="ECO:0007669"/>
    <property type="project" value="TreeGrafter"/>
</dbReference>
<dbReference type="InterPro" id="IPR024989">
    <property type="entry name" value="MFS_assoc_dom"/>
</dbReference>
<keyword evidence="2" id="KW-0813">Transport</keyword>
<name>A0AB35U321_9FIRM</name>
<dbReference type="GO" id="GO:0005886">
    <property type="term" value="C:plasma membrane"/>
    <property type="evidence" value="ECO:0007669"/>
    <property type="project" value="UniProtKB-SubCell"/>
</dbReference>